<protein>
    <submittedName>
        <fullName evidence="1">Uncharacterized protein</fullName>
    </submittedName>
</protein>
<dbReference type="Proteomes" id="UP001245370">
    <property type="component" value="Unassembled WGS sequence"/>
</dbReference>
<keyword evidence="4" id="KW-1185">Reference proteome</keyword>
<name>A0A9W6CS24_XANFL</name>
<dbReference type="AlphaFoldDB" id="A0A9W6CS24"/>
<comment type="caution">
    <text evidence="1">The sequence shown here is derived from an EMBL/GenBank/DDBJ whole genome shotgun (WGS) entry which is preliminary data.</text>
</comment>
<reference evidence="2 4" key="2">
    <citation type="submission" date="2023-07" db="EMBL/GenBank/DDBJ databases">
        <title>Genomic Encyclopedia of Type Strains, Phase IV (KMG-IV): sequencing the most valuable type-strain genomes for metagenomic binning, comparative biology and taxonomic classification.</title>
        <authorList>
            <person name="Goeker M."/>
        </authorList>
    </citation>
    <scope>NUCLEOTIDE SEQUENCE [LARGE SCALE GENOMIC DNA]</scope>
    <source>
        <strain evidence="2 4">DSM 338</strain>
    </source>
</reference>
<dbReference type="EMBL" id="JAVDPY010000007">
    <property type="protein sequence ID" value="MDR6335205.1"/>
    <property type="molecule type" value="Genomic_DNA"/>
</dbReference>
<accession>A0A9W6CS24</accession>
<dbReference type="Proteomes" id="UP001144397">
    <property type="component" value="Unassembled WGS sequence"/>
</dbReference>
<organism evidence="1 3">
    <name type="scientific">Xanthobacter flavus</name>
    <dbReference type="NCBI Taxonomy" id="281"/>
    <lineage>
        <taxon>Bacteria</taxon>
        <taxon>Pseudomonadati</taxon>
        <taxon>Pseudomonadota</taxon>
        <taxon>Alphaproteobacteria</taxon>
        <taxon>Hyphomicrobiales</taxon>
        <taxon>Xanthobacteraceae</taxon>
        <taxon>Xanthobacter</taxon>
    </lineage>
</organism>
<evidence type="ECO:0000313" key="2">
    <source>
        <dbReference type="EMBL" id="MDR6335205.1"/>
    </source>
</evidence>
<sequence length="77" mass="8302">MFIPLGQGVALKVALLSRVLVRLLLTLSLGPTESDPILAGCRISRLTGPRLARPVKIDHVAQRLPHLAVGFLRADGR</sequence>
<dbReference type="EMBL" id="BSDO01000006">
    <property type="protein sequence ID" value="GLI24247.1"/>
    <property type="molecule type" value="Genomic_DNA"/>
</dbReference>
<evidence type="ECO:0000313" key="3">
    <source>
        <dbReference type="Proteomes" id="UP001144397"/>
    </source>
</evidence>
<reference evidence="1" key="1">
    <citation type="submission" date="2022-12" db="EMBL/GenBank/DDBJ databases">
        <title>Reference genome sequencing for broad-spectrum identification of bacterial and archaeal isolates by mass spectrometry.</title>
        <authorList>
            <person name="Sekiguchi Y."/>
            <person name="Tourlousse D.M."/>
        </authorList>
    </citation>
    <scope>NUCLEOTIDE SEQUENCE</scope>
    <source>
        <strain evidence="1">301</strain>
    </source>
</reference>
<proteinExistence type="predicted"/>
<evidence type="ECO:0000313" key="1">
    <source>
        <dbReference type="EMBL" id="GLI24247.1"/>
    </source>
</evidence>
<gene>
    <name evidence="2" type="ORF">GGQ86_003700</name>
    <name evidence="1" type="ORF">XFLAVUS301_39210</name>
</gene>
<evidence type="ECO:0000313" key="4">
    <source>
        <dbReference type="Proteomes" id="UP001245370"/>
    </source>
</evidence>